<evidence type="ECO:0000313" key="2">
    <source>
        <dbReference type="Proteomes" id="UP000234323"/>
    </source>
</evidence>
<gene>
    <name evidence="1" type="ORF">RhiirA4_546613</name>
</gene>
<dbReference type="Proteomes" id="UP000234323">
    <property type="component" value="Unassembled WGS sequence"/>
</dbReference>
<proteinExistence type="predicted"/>
<evidence type="ECO:0000313" key="1">
    <source>
        <dbReference type="EMBL" id="PKY51531.1"/>
    </source>
</evidence>
<dbReference type="AlphaFoldDB" id="A0A2I1GY22"/>
<keyword evidence="2" id="KW-1185">Reference proteome</keyword>
<accession>A0A2I1GY22</accession>
<name>A0A2I1GY22_9GLOM</name>
<organism evidence="1 2">
    <name type="scientific">Rhizophagus irregularis</name>
    <dbReference type="NCBI Taxonomy" id="588596"/>
    <lineage>
        <taxon>Eukaryota</taxon>
        <taxon>Fungi</taxon>
        <taxon>Fungi incertae sedis</taxon>
        <taxon>Mucoromycota</taxon>
        <taxon>Glomeromycotina</taxon>
        <taxon>Glomeromycetes</taxon>
        <taxon>Glomerales</taxon>
        <taxon>Glomeraceae</taxon>
        <taxon>Rhizophagus</taxon>
    </lineage>
</organism>
<comment type="caution">
    <text evidence="1">The sequence shown here is derived from an EMBL/GenBank/DDBJ whole genome shotgun (WGS) entry which is preliminary data.</text>
</comment>
<protein>
    <submittedName>
        <fullName evidence="1">Uncharacterized protein</fullName>
    </submittedName>
</protein>
<sequence>MEILNKTSKEKPRDLWKKLDWNKYQTHVTNSATKSEEIDDSVIYMDDIEKRKEWK</sequence>
<dbReference type="EMBL" id="LLXI01001038">
    <property type="protein sequence ID" value="PKY51531.1"/>
    <property type="molecule type" value="Genomic_DNA"/>
</dbReference>
<reference evidence="1 2" key="1">
    <citation type="submission" date="2015-10" db="EMBL/GenBank/DDBJ databases">
        <title>Genome analyses suggest a sexual origin of heterokaryosis in a supposedly ancient asexual fungus.</title>
        <authorList>
            <person name="Ropars J."/>
            <person name="Sedzielewska K."/>
            <person name="Noel J."/>
            <person name="Charron P."/>
            <person name="Farinelli L."/>
            <person name="Marton T."/>
            <person name="Kruger M."/>
            <person name="Pelin A."/>
            <person name="Brachmann A."/>
            <person name="Corradi N."/>
        </authorList>
    </citation>
    <scope>NUCLEOTIDE SEQUENCE [LARGE SCALE GENOMIC DNA]</scope>
    <source>
        <strain evidence="1 2">A4</strain>
    </source>
</reference>